<evidence type="ECO:0000256" key="1">
    <source>
        <dbReference type="SAM" id="Phobius"/>
    </source>
</evidence>
<keyword evidence="1" id="KW-0812">Transmembrane</keyword>
<keyword evidence="3" id="KW-1185">Reference proteome</keyword>
<protein>
    <submittedName>
        <fullName evidence="2">Membrane protein, putative</fullName>
    </submittedName>
</protein>
<gene>
    <name evidence="2" type="ORF">BEWA_023790</name>
</gene>
<dbReference type="VEuPathDB" id="PiroplasmaDB:BEWA_023790"/>
<dbReference type="OrthoDB" id="354322at2759"/>
<organism evidence="2 3">
    <name type="scientific">Theileria equi strain WA</name>
    <dbReference type="NCBI Taxonomy" id="1537102"/>
    <lineage>
        <taxon>Eukaryota</taxon>
        <taxon>Sar</taxon>
        <taxon>Alveolata</taxon>
        <taxon>Apicomplexa</taxon>
        <taxon>Aconoidasida</taxon>
        <taxon>Piroplasmida</taxon>
        <taxon>Theileriidae</taxon>
        <taxon>Theileria</taxon>
    </lineage>
</organism>
<dbReference type="RefSeq" id="XP_004829196.1">
    <property type="nucleotide sequence ID" value="XM_004829139.1"/>
</dbReference>
<sequence>MCRATFGLALRDMNKDVLGRLEEYRFFRRLRRFNKRSGFFTFGFPCLLIMSSLIVTGTFIVDKQLEVKYNREQSVGKREQSLREEHDEMIRMLQKVTPSDKLDNSVPIPKIDD</sequence>
<evidence type="ECO:0000313" key="2">
    <source>
        <dbReference type="EMBL" id="AFZ79530.1"/>
    </source>
</evidence>
<name>L0AVF8_THEEQ</name>
<reference evidence="2 3" key="1">
    <citation type="journal article" date="2012" name="BMC Genomics">
        <title>Comparative genomic analysis and phylogenetic position of Theileria equi.</title>
        <authorList>
            <person name="Kappmeyer L.S."/>
            <person name="Thiagarajan M."/>
            <person name="Herndon D.R."/>
            <person name="Ramsay J.D."/>
            <person name="Caler E."/>
            <person name="Djikeng A."/>
            <person name="Gillespie J.J."/>
            <person name="Lau A.O."/>
            <person name="Roalson E.H."/>
            <person name="Silva J.C."/>
            <person name="Silva M.G."/>
            <person name="Suarez C.E."/>
            <person name="Ueti M.W."/>
            <person name="Nene V.M."/>
            <person name="Mealey R.H."/>
            <person name="Knowles D.P."/>
            <person name="Brayton K.A."/>
        </authorList>
    </citation>
    <scope>NUCLEOTIDE SEQUENCE [LARGE SCALE GENOMIC DNA]</scope>
    <source>
        <strain evidence="2 3">WA</strain>
    </source>
</reference>
<keyword evidence="1" id="KW-0472">Membrane</keyword>
<dbReference type="GeneID" id="15806261"/>
<dbReference type="KEGG" id="beq:BEWA_023790"/>
<evidence type="ECO:0000313" key="3">
    <source>
        <dbReference type="Proteomes" id="UP000031512"/>
    </source>
</evidence>
<dbReference type="AlphaFoldDB" id="L0AVF8"/>
<feature type="transmembrane region" description="Helical" evidence="1">
    <location>
        <begin position="38"/>
        <end position="61"/>
    </location>
</feature>
<dbReference type="Proteomes" id="UP000031512">
    <property type="component" value="Chromosome 1"/>
</dbReference>
<accession>L0AVF8</accession>
<dbReference type="EMBL" id="CP001669">
    <property type="protein sequence ID" value="AFZ79530.1"/>
    <property type="molecule type" value="Genomic_DNA"/>
</dbReference>
<proteinExistence type="predicted"/>
<dbReference type="eggNOG" id="ENOG502SYR0">
    <property type="taxonomic scope" value="Eukaryota"/>
</dbReference>
<keyword evidence="1" id="KW-1133">Transmembrane helix</keyword>